<dbReference type="AlphaFoldDB" id="A0AA39HU70"/>
<accession>A0AA39HU70</accession>
<keyword evidence="3" id="KW-1185">Reference proteome</keyword>
<dbReference type="Proteomes" id="UP001175271">
    <property type="component" value="Unassembled WGS sequence"/>
</dbReference>
<dbReference type="EMBL" id="JAUCMV010000003">
    <property type="protein sequence ID" value="KAK0412178.1"/>
    <property type="molecule type" value="Genomic_DNA"/>
</dbReference>
<proteinExistence type="predicted"/>
<evidence type="ECO:0000256" key="1">
    <source>
        <dbReference type="SAM" id="MobiDB-lite"/>
    </source>
</evidence>
<name>A0AA39HU70_9BILA</name>
<reference evidence="2" key="1">
    <citation type="submission" date="2023-06" db="EMBL/GenBank/DDBJ databases">
        <title>Genomic analysis of the entomopathogenic nematode Steinernema hermaphroditum.</title>
        <authorList>
            <person name="Schwarz E.M."/>
            <person name="Heppert J.K."/>
            <person name="Baniya A."/>
            <person name="Schwartz H.T."/>
            <person name="Tan C.-H."/>
            <person name="Antoshechkin I."/>
            <person name="Sternberg P.W."/>
            <person name="Goodrich-Blair H."/>
            <person name="Dillman A.R."/>
        </authorList>
    </citation>
    <scope>NUCLEOTIDE SEQUENCE</scope>
    <source>
        <strain evidence="2">PS9179</strain>
        <tissue evidence="2">Whole animal</tissue>
    </source>
</reference>
<gene>
    <name evidence="2" type="ORF">QR680_006075</name>
</gene>
<sequence>MASGSVLAAAAKDLASYTSSSSSDQQPAGRSRGDCDVAIRDLTPPPFMRYFSFLCNCPLYRLLEASRTAVEAALRRPLGALSAPFRRFPNIRRRHRHGTRSWPPAEHQNPTCYHHSPSQAISAPSRIARSKSLSKRHHWVLTRRQNHNAHWFFKILSLWVLPKLLRILQLVYCGDFLVQYLLFPLPFCNFPL</sequence>
<evidence type="ECO:0000313" key="2">
    <source>
        <dbReference type="EMBL" id="KAK0412178.1"/>
    </source>
</evidence>
<protein>
    <submittedName>
        <fullName evidence="2">Uncharacterized protein</fullName>
    </submittedName>
</protein>
<comment type="caution">
    <text evidence="2">The sequence shown here is derived from an EMBL/GenBank/DDBJ whole genome shotgun (WGS) entry which is preliminary data.</text>
</comment>
<organism evidence="2 3">
    <name type="scientific">Steinernema hermaphroditum</name>
    <dbReference type="NCBI Taxonomy" id="289476"/>
    <lineage>
        <taxon>Eukaryota</taxon>
        <taxon>Metazoa</taxon>
        <taxon>Ecdysozoa</taxon>
        <taxon>Nematoda</taxon>
        <taxon>Chromadorea</taxon>
        <taxon>Rhabditida</taxon>
        <taxon>Tylenchina</taxon>
        <taxon>Panagrolaimomorpha</taxon>
        <taxon>Strongyloidoidea</taxon>
        <taxon>Steinernematidae</taxon>
        <taxon>Steinernema</taxon>
    </lineage>
</organism>
<evidence type="ECO:0000313" key="3">
    <source>
        <dbReference type="Proteomes" id="UP001175271"/>
    </source>
</evidence>
<feature type="region of interest" description="Disordered" evidence="1">
    <location>
        <begin position="96"/>
        <end position="118"/>
    </location>
</feature>
<feature type="compositionally biased region" description="Polar residues" evidence="1">
    <location>
        <begin position="108"/>
        <end position="118"/>
    </location>
</feature>